<organism evidence="8 9">
    <name type="scientific">Rotaria magnacalcarata</name>
    <dbReference type="NCBI Taxonomy" id="392030"/>
    <lineage>
        <taxon>Eukaryota</taxon>
        <taxon>Metazoa</taxon>
        <taxon>Spiralia</taxon>
        <taxon>Gnathifera</taxon>
        <taxon>Rotifera</taxon>
        <taxon>Eurotatoria</taxon>
        <taxon>Bdelloidea</taxon>
        <taxon>Philodinida</taxon>
        <taxon>Philodinidae</taxon>
        <taxon>Rotaria</taxon>
    </lineage>
</organism>
<evidence type="ECO:0000256" key="1">
    <source>
        <dbReference type="ARBA" id="ARBA00009362"/>
    </source>
</evidence>
<sequence>FLKKKKTIMKAKGNLREYRIIGRKLPSAALKTPPLYEMHIYAPDEVQAKSRFWFFLRQLKRVKKSAGEIVECKVVNERKPLTVKNFGIWLRYDSRSGTHNMYREYRDLTRALAVTQCYRDMGAKHRARPSTIQIMKIKRLPAKECRRPHVTQFHDSKIKFPMVNKATKRLHHPRFTTSRPHTYF</sequence>
<gene>
    <name evidence="7" type="ORF">BYL167_LOCUS62758</name>
    <name evidence="8" type="ORF">GIL414_LOCUS71271</name>
</gene>
<reference evidence="8" key="1">
    <citation type="submission" date="2021-02" db="EMBL/GenBank/DDBJ databases">
        <authorList>
            <person name="Nowell W R."/>
        </authorList>
    </citation>
    <scope>NUCLEOTIDE SEQUENCE</scope>
</reference>
<accession>A0A8S3HU79</accession>
<dbReference type="AlphaFoldDB" id="A0A8S3HU79"/>
<name>A0A8S3HU79_9BILA</name>
<dbReference type="Proteomes" id="UP000681720">
    <property type="component" value="Unassembled WGS sequence"/>
</dbReference>
<dbReference type="FunFam" id="3.10.20.10:FF:000002">
    <property type="entry name" value="60S ribosomal protein L18a"/>
    <property type="match status" value="1"/>
</dbReference>
<feature type="domain" description="Large ribosomal subunit protein eL20" evidence="6">
    <location>
        <begin position="15"/>
        <end position="138"/>
    </location>
</feature>
<dbReference type="GO" id="GO:1990904">
    <property type="term" value="C:ribonucleoprotein complex"/>
    <property type="evidence" value="ECO:0007669"/>
    <property type="project" value="UniProtKB-KW"/>
</dbReference>
<dbReference type="InterPro" id="IPR023573">
    <property type="entry name" value="Ribosomal_eL20_dom"/>
</dbReference>
<dbReference type="EMBL" id="CAJOBJ010333961">
    <property type="protein sequence ID" value="CAF5186451.1"/>
    <property type="molecule type" value="Genomic_DNA"/>
</dbReference>
<evidence type="ECO:0000256" key="2">
    <source>
        <dbReference type="ARBA" id="ARBA00022980"/>
    </source>
</evidence>
<comment type="caution">
    <text evidence="8">The sequence shown here is derived from an EMBL/GenBank/DDBJ whole genome shotgun (WGS) entry which is preliminary data.</text>
</comment>
<dbReference type="Gene3D" id="3.10.20.10">
    <property type="match status" value="2"/>
</dbReference>
<evidence type="ECO:0000313" key="8">
    <source>
        <dbReference type="EMBL" id="CAF5186451.1"/>
    </source>
</evidence>
<evidence type="ECO:0000256" key="4">
    <source>
        <dbReference type="ARBA" id="ARBA00035220"/>
    </source>
</evidence>
<evidence type="ECO:0000256" key="3">
    <source>
        <dbReference type="ARBA" id="ARBA00023274"/>
    </source>
</evidence>
<evidence type="ECO:0000313" key="9">
    <source>
        <dbReference type="Proteomes" id="UP000681720"/>
    </source>
</evidence>
<proteinExistence type="inferred from homology"/>
<evidence type="ECO:0000259" key="6">
    <source>
        <dbReference type="Pfam" id="PF01775"/>
    </source>
</evidence>
<dbReference type="GO" id="GO:0003735">
    <property type="term" value="F:structural constituent of ribosome"/>
    <property type="evidence" value="ECO:0007669"/>
    <property type="project" value="InterPro"/>
</dbReference>
<protein>
    <recommendedName>
        <fullName evidence="4">Large ribosomal subunit protein eL20</fullName>
    </recommendedName>
    <alternativeName>
        <fullName evidence="5">60S ribosomal protein L18a</fullName>
    </alternativeName>
</protein>
<keyword evidence="2" id="KW-0689">Ribosomal protein</keyword>
<evidence type="ECO:0000313" key="7">
    <source>
        <dbReference type="EMBL" id="CAF5087890.1"/>
    </source>
</evidence>
<dbReference type="GO" id="GO:0006412">
    <property type="term" value="P:translation"/>
    <property type="evidence" value="ECO:0007669"/>
    <property type="project" value="InterPro"/>
</dbReference>
<comment type="similarity">
    <text evidence="1">Belongs to the eukaryotic ribosomal protein eL20 family.</text>
</comment>
<dbReference type="GO" id="GO:0005840">
    <property type="term" value="C:ribosome"/>
    <property type="evidence" value="ECO:0007669"/>
    <property type="project" value="UniProtKB-KW"/>
</dbReference>
<dbReference type="PANTHER" id="PTHR10052">
    <property type="entry name" value="60S RIBOSOMAL PROTEIN L18A"/>
    <property type="match status" value="1"/>
</dbReference>
<dbReference type="Pfam" id="PF01775">
    <property type="entry name" value="Ribosomal_L18A"/>
    <property type="match status" value="1"/>
</dbReference>
<dbReference type="SUPFAM" id="SSF160374">
    <property type="entry name" value="RplX-like"/>
    <property type="match status" value="1"/>
</dbReference>
<dbReference type="HAMAP" id="MF_00273">
    <property type="entry name" value="Ribosomal_eL20"/>
    <property type="match status" value="1"/>
</dbReference>
<dbReference type="PIRSF" id="PIRSF002190">
    <property type="entry name" value="Ribosomal_L18a"/>
    <property type="match status" value="1"/>
</dbReference>
<feature type="non-terminal residue" evidence="8">
    <location>
        <position position="1"/>
    </location>
</feature>
<dbReference type="EMBL" id="CAJOBH010235230">
    <property type="protein sequence ID" value="CAF5087890.1"/>
    <property type="molecule type" value="Genomic_DNA"/>
</dbReference>
<dbReference type="Proteomes" id="UP000681967">
    <property type="component" value="Unassembled WGS sequence"/>
</dbReference>
<dbReference type="InterPro" id="IPR028877">
    <property type="entry name" value="Ribosomal_eL20"/>
</dbReference>
<dbReference type="FunFam" id="3.10.20.10:FF:000001">
    <property type="entry name" value="60S ribosomal protein L18a"/>
    <property type="match status" value="1"/>
</dbReference>
<keyword evidence="3" id="KW-0687">Ribonucleoprotein</keyword>
<dbReference type="InterPro" id="IPR021138">
    <property type="entry name" value="Ribosomal_eL20_eukaryotes"/>
</dbReference>
<evidence type="ECO:0000256" key="5">
    <source>
        <dbReference type="ARBA" id="ARBA00035392"/>
    </source>
</evidence>